<dbReference type="InterPro" id="IPR013815">
    <property type="entry name" value="ATP_grasp_subdomain_1"/>
</dbReference>
<dbReference type="NCBIfam" id="NF009406">
    <property type="entry name" value="PRK12767.1-5"/>
    <property type="match status" value="1"/>
</dbReference>
<dbReference type="PROSITE" id="PS50975">
    <property type="entry name" value="ATP_GRASP"/>
    <property type="match status" value="1"/>
</dbReference>
<dbReference type="PANTHER" id="PTHR43585:SF2">
    <property type="entry name" value="ATP-GRASP ENZYME FSQD"/>
    <property type="match status" value="1"/>
</dbReference>
<comment type="caution">
    <text evidence="6">The sequence shown here is derived from an EMBL/GenBank/DDBJ whole genome shotgun (WGS) entry which is preliminary data.</text>
</comment>
<keyword evidence="1" id="KW-0436">Ligase</keyword>
<dbReference type="Gene3D" id="3.30.1490.20">
    <property type="entry name" value="ATP-grasp fold, A domain"/>
    <property type="match status" value="1"/>
</dbReference>
<feature type="domain" description="ATP-grasp" evidence="5">
    <location>
        <begin position="119"/>
        <end position="289"/>
    </location>
</feature>
<dbReference type="InterPro" id="IPR011761">
    <property type="entry name" value="ATP-grasp"/>
</dbReference>
<evidence type="ECO:0000259" key="5">
    <source>
        <dbReference type="PROSITE" id="PS50975"/>
    </source>
</evidence>
<proteinExistence type="predicted"/>
<evidence type="ECO:0000256" key="3">
    <source>
        <dbReference type="ARBA" id="ARBA00022840"/>
    </source>
</evidence>
<keyword evidence="2 4" id="KW-0547">Nucleotide-binding</keyword>
<dbReference type="Proteomes" id="UP000295832">
    <property type="component" value="Unassembled WGS sequence"/>
</dbReference>
<keyword evidence="7" id="KW-1185">Reference proteome</keyword>
<evidence type="ECO:0000256" key="1">
    <source>
        <dbReference type="ARBA" id="ARBA00022598"/>
    </source>
</evidence>
<evidence type="ECO:0000313" key="6">
    <source>
        <dbReference type="EMBL" id="TDX58931.1"/>
    </source>
</evidence>
<dbReference type="RefSeq" id="WP_166667857.1">
    <property type="nucleotide sequence ID" value="NZ_SOEG01000002.1"/>
</dbReference>
<sequence length="324" mass="36635">MKTNILITTIGRRGTLTNLFKEELNKLGGRVIVTDNSPLAPALYQADNHYLTPRVDDDNYVDRILEICQKEEIKVIIPLLESSFPILDKVRDVFEENGIILLLSNQDIITKCKDKYQLYKYFKEHNIPTPQSYLSEEITSSLSFPMFIKPRTGQGSQNTYKINNNQELDFFVKYIDSPIIQEYIAGTEYTIDTLSGLKGNLISAVPRKRIEVRAGEVSKAVTLKEERLINWAKNITEGLGIIGPANIQAIITPEDEIKFIEINPRFGGGVPLSYQAGVNYPLLITKMAKGQKLKPIIGQFQEGLAMLRYDTPLFMELSVLSSQK</sequence>
<dbReference type="InterPro" id="IPR048764">
    <property type="entry name" value="PylC_N"/>
</dbReference>
<dbReference type="Pfam" id="PF02655">
    <property type="entry name" value="ATP-grasp_3"/>
    <property type="match status" value="1"/>
</dbReference>
<dbReference type="EMBL" id="SOEG01000002">
    <property type="protein sequence ID" value="TDX58931.1"/>
    <property type="molecule type" value="Genomic_DNA"/>
</dbReference>
<dbReference type="AlphaFoldDB" id="A0A4R8HPT2"/>
<evidence type="ECO:0000256" key="4">
    <source>
        <dbReference type="PROSITE-ProRule" id="PRU00409"/>
    </source>
</evidence>
<dbReference type="Gene3D" id="3.30.470.20">
    <property type="entry name" value="ATP-grasp fold, B domain"/>
    <property type="match status" value="1"/>
</dbReference>
<accession>A0A4R8HPT2</accession>
<dbReference type="InterPro" id="IPR003806">
    <property type="entry name" value="ATP-grasp_PylC-type"/>
</dbReference>
<dbReference type="Gene3D" id="3.40.50.20">
    <property type="match status" value="1"/>
</dbReference>
<name>A0A4R8HPT2_9FIRM</name>
<dbReference type="InterPro" id="IPR052032">
    <property type="entry name" value="ATP-dep_AA_Ligase"/>
</dbReference>
<reference evidence="6 7" key="1">
    <citation type="submission" date="2019-03" db="EMBL/GenBank/DDBJ databases">
        <title>Subsurface microbial communities from deep shales in Ohio and West Virginia, USA.</title>
        <authorList>
            <person name="Wrighton K."/>
        </authorList>
    </citation>
    <scope>NUCLEOTIDE SEQUENCE [LARGE SCALE GENOMIC DNA]</scope>
    <source>
        <strain evidence="6 7">MSL 6dP</strain>
    </source>
</reference>
<dbReference type="GO" id="GO:0016874">
    <property type="term" value="F:ligase activity"/>
    <property type="evidence" value="ECO:0007669"/>
    <property type="project" value="UniProtKB-KW"/>
</dbReference>
<dbReference type="GO" id="GO:0046872">
    <property type="term" value="F:metal ion binding"/>
    <property type="evidence" value="ECO:0007669"/>
    <property type="project" value="InterPro"/>
</dbReference>
<dbReference type="Pfam" id="PF21360">
    <property type="entry name" value="PylC-like_N"/>
    <property type="match status" value="1"/>
</dbReference>
<dbReference type="PANTHER" id="PTHR43585">
    <property type="entry name" value="FUMIPYRROLE BIOSYNTHESIS PROTEIN C"/>
    <property type="match status" value="1"/>
</dbReference>
<gene>
    <name evidence="6" type="ORF">C7959_10269</name>
</gene>
<dbReference type="GO" id="GO:0005524">
    <property type="term" value="F:ATP binding"/>
    <property type="evidence" value="ECO:0007669"/>
    <property type="project" value="UniProtKB-UniRule"/>
</dbReference>
<protein>
    <submittedName>
        <fullName evidence="6">Carbamoyl-phosphate synthase large subunit</fullName>
    </submittedName>
</protein>
<organism evidence="6 7">
    <name type="scientific">Orenia marismortui</name>
    <dbReference type="NCBI Taxonomy" id="46469"/>
    <lineage>
        <taxon>Bacteria</taxon>
        <taxon>Bacillati</taxon>
        <taxon>Bacillota</taxon>
        <taxon>Clostridia</taxon>
        <taxon>Halanaerobiales</taxon>
        <taxon>Halobacteroidaceae</taxon>
        <taxon>Orenia</taxon>
    </lineage>
</organism>
<evidence type="ECO:0000313" key="7">
    <source>
        <dbReference type="Proteomes" id="UP000295832"/>
    </source>
</evidence>
<dbReference type="SUPFAM" id="SSF56059">
    <property type="entry name" value="Glutathione synthetase ATP-binding domain-like"/>
    <property type="match status" value="1"/>
</dbReference>
<evidence type="ECO:0000256" key="2">
    <source>
        <dbReference type="ARBA" id="ARBA00022741"/>
    </source>
</evidence>
<keyword evidence="3 4" id="KW-0067">ATP-binding</keyword>